<dbReference type="AlphaFoldDB" id="A0ABD1Z114"/>
<keyword evidence="3" id="KW-1185">Reference proteome</keyword>
<evidence type="ECO:0000313" key="3">
    <source>
        <dbReference type="Proteomes" id="UP001605036"/>
    </source>
</evidence>
<protein>
    <submittedName>
        <fullName evidence="2">Uncharacterized protein</fullName>
    </submittedName>
</protein>
<comment type="caution">
    <text evidence="2">The sequence shown here is derived from an EMBL/GenBank/DDBJ whole genome shotgun (WGS) entry which is preliminary data.</text>
</comment>
<dbReference type="EMBL" id="JBHFFA010000002">
    <property type="protein sequence ID" value="KAL2641486.1"/>
    <property type="molecule type" value="Genomic_DNA"/>
</dbReference>
<proteinExistence type="predicted"/>
<organism evidence="2 3">
    <name type="scientific">Riccia fluitans</name>
    <dbReference type="NCBI Taxonomy" id="41844"/>
    <lineage>
        <taxon>Eukaryota</taxon>
        <taxon>Viridiplantae</taxon>
        <taxon>Streptophyta</taxon>
        <taxon>Embryophyta</taxon>
        <taxon>Marchantiophyta</taxon>
        <taxon>Marchantiopsida</taxon>
        <taxon>Marchantiidae</taxon>
        <taxon>Marchantiales</taxon>
        <taxon>Ricciaceae</taxon>
        <taxon>Riccia</taxon>
    </lineage>
</organism>
<gene>
    <name evidence="2" type="ORF">R1flu_009073</name>
</gene>
<reference evidence="2 3" key="1">
    <citation type="submission" date="2024-09" db="EMBL/GenBank/DDBJ databases">
        <title>Chromosome-scale assembly of Riccia fluitans.</title>
        <authorList>
            <person name="Paukszto L."/>
            <person name="Sawicki J."/>
            <person name="Karawczyk K."/>
            <person name="Piernik-Szablinska J."/>
            <person name="Szczecinska M."/>
            <person name="Mazdziarz M."/>
        </authorList>
    </citation>
    <scope>NUCLEOTIDE SEQUENCE [LARGE SCALE GENOMIC DNA]</scope>
    <source>
        <strain evidence="2">Rf_01</strain>
        <tissue evidence="2">Aerial parts of the thallus</tissue>
    </source>
</reference>
<dbReference type="Proteomes" id="UP001605036">
    <property type="component" value="Unassembled WGS sequence"/>
</dbReference>
<accession>A0ABD1Z114</accession>
<evidence type="ECO:0000256" key="1">
    <source>
        <dbReference type="SAM" id="MobiDB-lite"/>
    </source>
</evidence>
<sequence>MARHKLRASSSPESLEKGEKTYPVMDDTAPTLCAVNVKWPRNPETEEHESLCKVPVCKRSNRPLSRSANASTRCYGSARNCDPIKHDPRIARPSSVCGSCEKTATGSRLHCSKSKSTT</sequence>
<name>A0ABD1Z114_9MARC</name>
<evidence type="ECO:0000313" key="2">
    <source>
        <dbReference type="EMBL" id="KAL2641486.1"/>
    </source>
</evidence>
<feature type="region of interest" description="Disordered" evidence="1">
    <location>
        <begin position="1"/>
        <end position="23"/>
    </location>
</feature>